<evidence type="ECO:0000259" key="7">
    <source>
        <dbReference type="Pfam" id="PF01120"/>
    </source>
</evidence>
<organism evidence="8 9">
    <name type="scientific">Frondihabitans australicus</name>
    <dbReference type="NCBI Taxonomy" id="386892"/>
    <lineage>
        <taxon>Bacteria</taxon>
        <taxon>Bacillati</taxon>
        <taxon>Actinomycetota</taxon>
        <taxon>Actinomycetes</taxon>
        <taxon>Micrococcales</taxon>
        <taxon>Microbacteriaceae</taxon>
        <taxon>Frondihabitans</taxon>
    </lineage>
</organism>
<name>A0A495IH79_9MICO</name>
<accession>A0A495IH79</accession>
<dbReference type="Proteomes" id="UP000280008">
    <property type="component" value="Unassembled WGS sequence"/>
</dbReference>
<keyword evidence="6" id="KW-0326">Glycosidase</keyword>
<dbReference type="InterPro" id="IPR000933">
    <property type="entry name" value="Glyco_hydro_29"/>
</dbReference>
<dbReference type="GO" id="GO:0005764">
    <property type="term" value="C:lysosome"/>
    <property type="evidence" value="ECO:0007669"/>
    <property type="project" value="TreeGrafter"/>
</dbReference>
<protein>
    <recommendedName>
        <fullName evidence="3">alpha-L-fucosidase</fullName>
        <ecNumber evidence="3">3.2.1.51</ecNumber>
    </recommendedName>
</protein>
<reference evidence="8 9" key="1">
    <citation type="submission" date="2018-10" db="EMBL/GenBank/DDBJ databases">
        <title>Sequencing the genomes of 1000 actinobacteria strains.</title>
        <authorList>
            <person name="Klenk H.-P."/>
        </authorList>
    </citation>
    <scope>NUCLEOTIDE SEQUENCE [LARGE SCALE GENOMIC DNA]</scope>
    <source>
        <strain evidence="8 9">DSM 17894</strain>
    </source>
</reference>
<evidence type="ECO:0000256" key="5">
    <source>
        <dbReference type="ARBA" id="ARBA00022801"/>
    </source>
</evidence>
<dbReference type="PRINTS" id="PR00741">
    <property type="entry name" value="GLHYDRLASE29"/>
</dbReference>
<dbReference type="SMART" id="SM00812">
    <property type="entry name" value="Alpha_L_fucos"/>
    <property type="match status" value="1"/>
</dbReference>
<keyword evidence="4" id="KW-0732">Signal</keyword>
<dbReference type="RefSeq" id="WP_121369887.1">
    <property type="nucleotide sequence ID" value="NZ_RBKS01000001.1"/>
</dbReference>
<dbReference type="GO" id="GO:0006004">
    <property type="term" value="P:fucose metabolic process"/>
    <property type="evidence" value="ECO:0007669"/>
    <property type="project" value="InterPro"/>
</dbReference>
<dbReference type="EC" id="3.2.1.51" evidence="3"/>
<dbReference type="SUPFAM" id="SSF51445">
    <property type="entry name" value="(Trans)glycosidases"/>
    <property type="match status" value="1"/>
</dbReference>
<dbReference type="PANTHER" id="PTHR10030">
    <property type="entry name" value="ALPHA-L-FUCOSIDASE"/>
    <property type="match status" value="1"/>
</dbReference>
<feature type="domain" description="Glycoside hydrolase family 29 N-terminal" evidence="7">
    <location>
        <begin position="18"/>
        <end position="361"/>
    </location>
</feature>
<evidence type="ECO:0000313" key="8">
    <source>
        <dbReference type="EMBL" id="RKR75050.1"/>
    </source>
</evidence>
<dbReference type="OrthoDB" id="5526311at2"/>
<dbReference type="PIRSF" id="PIRSF001092">
    <property type="entry name" value="Alpha-L-fucosidase"/>
    <property type="match status" value="1"/>
</dbReference>
<proteinExistence type="inferred from homology"/>
<dbReference type="GO" id="GO:0016139">
    <property type="term" value="P:glycoside catabolic process"/>
    <property type="evidence" value="ECO:0007669"/>
    <property type="project" value="TreeGrafter"/>
</dbReference>
<evidence type="ECO:0000256" key="3">
    <source>
        <dbReference type="ARBA" id="ARBA00012662"/>
    </source>
</evidence>
<comment type="function">
    <text evidence="1">Alpha-L-fucosidase is responsible for hydrolyzing the alpha-1,6-linked fucose joined to the reducing-end N-acetylglucosamine of the carbohydrate moieties of glycoproteins.</text>
</comment>
<dbReference type="InterPro" id="IPR016286">
    <property type="entry name" value="FUC_metazoa-typ"/>
</dbReference>
<dbReference type="GO" id="GO:0004560">
    <property type="term" value="F:alpha-L-fucosidase activity"/>
    <property type="evidence" value="ECO:0007669"/>
    <property type="project" value="InterPro"/>
</dbReference>
<evidence type="ECO:0000256" key="4">
    <source>
        <dbReference type="ARBA" id="ARBA00022729"/>
    </source>
</evidence>
<sequence>MVMFEQSPERTEQYARFEHPTPPWYAGAGLGIFIHWGPYSVPAWAEPIGALGTVADKRYWFTHNPYAEWYFNTIRIEGSPARAHHEEAFGGAPYDDFLDAWSADAFDAAEFADLFRRAGARYVIPTTKHHDGVTLWDAPGTGDRNTVARGPKRDLVAEIASAVRAAGLRFGVYYSSGLDWHVAPKPPIVDEEHGLGDDAPNDEAYARYLHSQVIDLIDRYEPSVLWGDIGVPTVAEGPSDFSVESILDAFYSRVPDGVVNDRWGATHWDFRTSEYEQGASIEGVGGMWERNRGVGFSFGYNRVEGAETSLTGPEAVRMLVDVVSRGGNLLLNVGPDAHGRISDLQRACLEGLASWMAVNDEAIHGARPAVDVGTASDEPVVRWTRTDDAVYAIVEGEGRIELACDPTLLVPDSAAQLGGGPAFVSAAATGVVVDVASGGGTGPVVVRFEAA</sequence>
<comment type="similarity">
    <text evidence="2">Belongs to the glycosyl hydrolase 29 family.</text>
</comment>
<dbReference type="Pfam" id="PF01120">
    <property type="entry name" value="Alpha_L_fucos"/>
    <property type="match status" value="1"/>
</dbReference>
<keyword evidence="5" id="KW-0378">Hydrolase</keyword>
<keyword evidence="9" id="KW-1185">Reference proteome</keyword>
<dbReference type="Gene3D" id="3.20.20.80">
    <property type="entry name" value="Glycosidases"/>
    <property type="match status" value="1"/>
</dbReference>
<dbReference type="InterPro" id="IPR017853">
    <property type="entry name" value="GH"/>
</dbReference>
<dbReference type="PANTHER" id="PTHR10030:SF37">
    <property type="entry name" value="ALPHA-L-FUCOSIDASE-RELATED"/>
    <property type="match status" value="1"/>
</dbReference>
<evidence type="ECO:0000256" key="2">
    <source>
        <dbReference type="ARBA" id="ARBA00007951"/>
    </source>
</evidence>
<comment type="caution">
    <text evidence="8">The sequence shown here is derived from an EMBL/GenBank/DDBJ whole genome shotgun (WGS) entry which is preliminary data.</text>
</comment>
<evidence type="ECO:0000256" key="1">
    <source>
        <dbReference type="ARBA" id="ARBA00004071"/>
    </source>
</evidence>
<evidence type="ECO:0000313" key="9">
    <source>
        <dbReference type="Proteomes" id="UP000280008"/>
    </source>
</evidence>
<evidence type="ECO:0000256" key="6">
    <source>
        <dbReference type="ARBA" id="ARBA00023295"/>
    </source>
</evidence>
<gene>
    <name evidence="8" type="ORF">C8E83_2186</name>
</gene>
<dbReference type="AlphaFoldDB" id="A0A495IH79"/>
<dbReference type="EMBL" id="RBKS01000001">
    <property type="protein sequence ID" value="RKR75050.1"/>
    <property type="molecule type" value="Genomic_DNA"/>
</dbReference>
<dbReference type="InterPro" id="IPR057739">
    <property type="entry name" value="Glyco_hydro_29_N"/>
</dbReference>